<evidence type="ECO:0000313" key="2">
    <source>
        <dbReference type="Proteomes" id="UP001057402"/>
    </source>
</evidence>
<name>A0ACB9RE86_9MYRT</name>
<gene>
    <name evidence="1" type="ORF">MLD38_014711</name>
</gene>
<comment type="caution">
    <text evidence="1">The sequence shown here is derived from an EMBL/GenBank/DDBJ whole genome shotgun (WGS) entry which is preliminary data.</text>
</comment>
<sequence length="534" mass="59202">MIAYAERFVPENDNEAEPPRQDHHDIQSLPLDLQLQGTVDFGASSAAMAARDFGGMQSVSPLAVIRPMGVDDVARLVKAVLCSGDLTVAARGNGHSINGQAMSDQGLVVDMRTAEADRFQILAEGPNGIGYAVVPGGALWEDVLRVCLSYGYAPRSYTDYLSLTVGGTLSNAGVSGQAFRYGPQTSNVTELEVVTGNGDIVLCSERENSELFFAALGGLGQFGIITRAKIPLQPAPDMVRWVRVVYEDLDSYRRDAEGLVTGREGESFDYVEGFVFVNSNDSVNGWPTVAIRPGQRFDSALVPNSLRHPVLYCLELGFNYRRTDKTSTVDSVVGGLLGRLRYIEGLEFQADVVYADFLLRVKVAEEHAKANGIWDAPHPWLNMFVSADDILEFDRLIFRDVLKGGVGGPVLVYPLLRSKWDRRTSVVLPESGEVFYLVALLRFALPFPQGQSAVQMVEENKEVLRICDENRFDYKLYLPHYKSQDEWKAHFGGQWARFVDRKMRFDPMAVLAPGQRIFSRSFTGRRCCINGNEL</sequence>
<dbReference type="Proteomes" id="UP001057402">
    <property type="component" value="Chromosome 4"/>
</dbReference>
<organism evidence="1 2">
    <name type="scientific">Melastoma candidum</name>
    <dbReference type="NCBI Taxonomy" id="119954"/>
    <lineage>
        <taxon>Eukaryota</taxon>
        <taxon>Viridiplantae</taxon>
        <taxon>Streptophyta</taxon>
        <taxon>Embryophyta</taxon>
        <taxon>Tracheophyta</taxon>
        <taxon>Spermatophyta</taxon>
        <taxon>Magnoliopsida</taxon>
        <taxon>eudicotyledons</taxon>
        <taxon>Gunneridae</taxon>
        <taxon>Pentapetalae</taxon>
        <taxon>rosids</taxon>
        <taxon>malvids</taxon>
        <taxon>Myrtales</taxon>
        <taxon>Melastomataceae</taxon>
        <taxon>Melastomatoideae</taxon>
        <taxon>Melastomateae</taxon>
        <taxon>Melastoma</taxon>
    </lineage>
</organism>
<accession>A0ACB9RE86</accession>
<protein>
    <submittedName>
        <fullName evidence="1">Uncharacterized protein</fullName>
    </submittedName>
</protein>
<evidence type="ECO:0000313" key="1">
    <source>
        <dbReference type="EMBL" id="KAI4377015.1"/>
    </source>
</evidence>
<keyword evidence="2" id="KW-1185">Reference proteome</keyword>
<dbReference type="EMBL" id="CM042883">
    <property type="protein sequence ID" value="KAI4377015.1"/>
    <property type="molecule type" value="Genomic_DNA"/>
</dbReference>
<reference evidence="2" key="1">
    <citation type="journal article" date="2023" name="Front. Plant Sci.">
        <title>Chromosomal-level genome assembly of Melastoma candidum provides insights into trichome evolution.</title>
        <authorList>
            <person name="Zhong Y."/>
            <person name="Wu W."/>
            <person name="Sun C."/>
            <person name="Zou P."/>
            <person name="Liu Y."/>
            <person name="Dai S."/>
            <person name="Zhou R."/>
        </authorList>
    </citation>
    <scope>NUCLEOTIDE SEQUENCE [LARGE SCALE GENOMIC DNA]</scope>
</reference>
<proteinExistence type="predicted"/>